<dbReference type="InParanoid" id="A0A067PZD8"/>
<organism evidence="1 2">
    <name type="scientific">Jaapia argillacea MUCL 33604</name>
    <dbReference type="NCBI Taxonomy" id="933084"/>
    <lineage>
        <taxon>Eukaryota</taxon>
        <taxon>Fungi</taxon>
        <taxon>Dikarya</taxon>
        <taxon>Basidiomycota</taxon>
        <taxon>Agaricomycotina</taxon>
        <taxon>Agaricomycetes</taxon>
        <taxon>Agaricomycetidae</taxon>
        <taxon>Jaapiales</taxon>
        <taxon>Jaapiaceae</taxon>
        <taxon>Jaapia</taxon>
    </lineage>
</organism>
<proteinExistence type="predicted"/>
<dbReference type="STRING" id="933084.A0A067PZD8"/>
<gene>
    <name evidence="1" type="ORF">JAAARDRAFT_192772</name>
</gene>
<reference evidence="2" key="1">
    <citation type="journal article" date="2014" name="Proc. Natl. Acad. Sci. U.S.A.">
        <title>Extensive sampling of basidiomycete genomes demonstrates inadequacy of the white-rot/brown-rot paradigm for wood decay fungi.</title>
        <authorList>
            <person name="Riley R."/>
            <person name="Salamov A.A."/>
            <person name="Brown D.W."/>
            <person name="Nagy L.G."/>
            <person name="Floudas D."/>
            <person name="Held B.W."/>
            <person name="Levasseur A."/>
            <person name="Lombard V."/>
            <person name="Morin E."/>
            <person name="Otillar R."/>
            <person name="Lindquist E.A."/>
            <person name="Sun H."/>
            <person name="LaButti K.M."/>
            <person name="Schmutz J."/>
            <person name="Jabbour D."/>
            <person name="Luo H."/>
            <person name="Baker S.E."/>
            <person name="Pisabarro A.G."/>
            <person name="Walton J.D."/>
            <person name="Blanchette R.A."/>
            <person name="Henrissat B."/>
            <person name="Martin F."/>
            <person name="Cullen D."/>
            <person name="Hibbett D.S."/>
            <person name="Grigoriev I.V."/>
        </authorList>
    </citation>
    <scope>NUCLEOTIDE SEQUENCE [LARGE SCALE GENOMIC DNA]</scope>
    <source>
        <strain evidence="2">MUCL 33604</strain>
    </source>
</reference>
<protein>
    <submittedName>
        <fullName evidence="1">Uncharacterized protein</fullName>
    </submittedName>
</protein>
<evidence type="ECO:0000313" key="1">
    <source>
        <dbReference type="EMBL" id="KDQ59250.1"/>
    </source>
</evidence>
<evidence type="ECO:0000313" key="2">
    <source>
        <dbReference type="Proteomes" id="UP000027265"/>
    </source>
</evidence>
<keyword evidence="2" id="KW-1185">Reference proteome</keyword>
<dbReference type="HOGENOM" id="CLU_799414_0_0_1"/>
<dbReference type="Proteomes" id="UP000027265">
    <property type="component" value="Unassembled WGS sequence"/>
</dbReference>
<name>A0A067PZD8_9AGAM</name>
<dbReference type="AlphaFoldDB" id="A0A067PZD8"/>
<sequence length="347" mass="37003">MAITEFFGFDVDAYKLKIHAPEYTQAKLSDNIRTKRRQVVSSSSSIAAGLALSIPLVGATLLSAGYSARTLSIAIQKLRLLESEWSSRGLERLSWRKRDIILPLTLRIFTLALTLGVDVGFTEAGLKCVTHMMERGASHIFHEALAGGAVHGHEVTHGAMTGFADGITQGWHAFTQEGGQFFVGDVSHCDWTAGYGLGEWAGAHALGTALTSVTSAIPLSVPSHAPPAITSQPPHAPSIPESCSPNDIALPPNLDLLPYKGLPHYIGHIDGSIPPRFQPPNKYLLPYTSPTGAGSMVRLPPASLPSRRVHIIGCLYLTPTQVQYLTGLPLFISSSAGGPGVEWASSD</sequence>
<accession>A0A067PZD8</accession>
<dbReference type="EMBL" id="KL197716">
    <property type="protein sequence ID" value="KDQ59250.1"/>
    <property type="molecule type" value="Genomic_DNA"/>
</dbReference>